<dbReference type="Proteomes" id="UP000027361">
    <property type="component" value="Unassembled WGS sequence"/>
</dbReference>
<dbReference type="HOGENOM" id="CLU_2147605_0_0_1"/>
<dbReference type="EMBL" id="JMSN01000025">
    <property type="protein sequence ID" value="KDN48476.1"/>
    <property type="molecule type" value="Genomic_DNA"/>
</dbReference>
<proteinExistence type="predicted"/>
<evidence type="ECO:0000313" key="2">
    <source>
        <dbReference type="Proteomes" id="UP000027361"/>
    </source>
</evidence>
<sequence>MYVCMYAHHPLLPTLTRSAQPPSISPVRVIAVRERLVIPTPSFVHASQQACHCSLIAQQPVQCAKAAVGPHSQPTRPRATGKLIVLLSFLCIHTRSHPIFHEIDARPGKRSI</sequence>
<protein>
    <submittedName>
        <fullName evidence="1">Uncharacterized protein</fullName>
    </submittedName>
</protein>
<accession>A0A066W428</accession>
<dbReference type="InParanoid" id="A0A066W428"/>
<dbReference type="GeneID" id="25267896"/>
<organism evidence="1 2">
    <name type="scientific">Tilletiaria anomala (strain ATCC 24038 / CBS 436.72 / UBC 951)</name>
    <dbReference type="NCBI Taxonomy" id="1037660"/>
    <lineage>
        <taxon>Eukaryota</taxon>
        <taxon>Fungi</taxon>
        <taxon>Dikarya</taxon>
        <taxon>Basidiomycota</taxon>
        <taxon>Ustilaginomycotina</taxon>
        <taxon>Exobasidiomycetes</taxon>
        <taxon>Georgefischeriales</taxon>
        <taxon>Tilletiariaceae</taxon>
        <taxon>Tilletiaria</taxon>
    </lineage>
</organism>
<evidence type="ECO:0000313" key="1">
    <source>
        <dbReference type="EMBL" id="KDN48476.1"/>
    </source>
</evidence>
<gene>
    <name evidence="1" type="ORF">K437DRAFT_86561</name>
</gene>
<name>A0A066W428_TILAU</name>
<dbReference type="AlphaFoldDB" id="A0A066W428"/>
<keyword evidence="2" id="KW-1185">Reference proteome</keyword>
<dbReference type="RefSeq" id="XP_013244132.1">
    <property type="nucleotide sequence ID" value="XM_013388678.1"/>
</dbReference>
<comment type="caution">
    <text evidence="1">The sequence shown here is derived from an EMBL/GenBank/DDBJ whole genome shotgun (WGS) entry which is preliminary data.</text>
</comment>
<reference evidence="1 2" key="1">
    <citation type="submission" date="2014-05" db="EMBL/GenBank/DDBJ databases">
        <title>Draft genome sequence of a rare smut relative, Tilletiaria anomala UBC 951.</title>
        <authorList>
            <consortium name="DOE Joint Genome Institute"/>
            <person name="Toome M."/>
            <person name="Kuo A."/>
            <person name="Henrissat B."/>
            <person name="Lipzen A."/>
            <person name="Tritt A."/>
            <person name="Yoshinaga Y."/>
            <person name="Zane M."/>
            <person name="Barry K."/>
            <person name="Grigoriev I.V."/>
            <person name="Spatafora J.W."/>
            <person name="Aimea M.C."/>
        </authorList>
    </citation>
    <scope>NUCLEOTIDE SEQUENCE [LARGE SCALE GENOMIC DNA]</scope>
    <source>
        <strain evidence="1 2">UBC 951</strain>
    </source>
</reference>